<dbReference type="Pfam" id="PF13181">
    <property type="entry name" value="TPR_8"/>
    <property type="match status" value="1"/>
</dbReference>
<feature type="domain" description="CARD" evidence="6">
    <location>
        <begin position="964"/>
        <end position="1052"/>
    </location>
</feature>
<keyword evidence="4 5" id="KW-0802">TPR repeat</keyword>
<gene>
    <name evidence="8" type="primary">LOC109090718</name>
</gene>
<comment type="subcellular location">
    <subcellularLocation>
        <location evidence="1">Cytoplasm</location>
        <location evidence="1">Cytosol</location>
    </subcellularLocation>
</comment>
<name>A0A9Q9Y3B7_CYPCA</name>
<reference evidence="8" key="1">
    <citation type="submission" date="2025-08" db="UniProtKB">
        <authorList>
            <consortium name="RefSeq"/>
        </authorList>
    </citation>
    <scope>IDENTIFICATION</scope>
    <source>
        <tissue evidence="8">Muscle</tissue>
    </source>
</reference>
<dbReference type="OrthoDB" id="8891580at2759"/>
<keyword evidence="2" id="KW-0963">Cytoplasm</keyword>
<evidence type="ECO:0000256" key="1">
    <source>
        <dbReference type="ARBA" id="ARBA00004514"/>
    </source>
</evidence>
<protein>
    <submittedName>
        <fullName evidence="8">Uncharacterized protein LOC109090718</fullName>
    </submittedName>
</protein>
<dbReference type="SMR" id="A0A9Q9Y3B7"/>
<evidence type="ECO:0000313" key="8">
    <source>
        <dbReference type="RefSeq" id="XP_042612796.1"/>
    </source>
</evidence>
<feature type="repeat" description="TPR" evidence="5">
    <location>
        <begin position="59"/>
        <end position="92"/>
    </location>
</feature>
<evidence type="ECO:0000259" key="7">
    <source>
        <dbReference type="PROSITE" id="PS51830"/>
    </source>
</evidence>
<dbReference type="PANTHER" id="PTHR10271:SF29">
    <property type="entry name" value="INTERFERON-INDUCED PROTEIN WITH TETRATRICOPEPTIDE REPEATS-RELATED"/>
    <property type="match status" value="1"/>
</dbReference>
<proteinExistence type="predicted"/>
<organism evidence="8">
    <name type="scientific">Cyprinus carpio</name>
    <name type="common">Common carp</name>
    <dbReference type="NCBI Taxonomy" id="7962"/>
    <lineage>
        <taxon>Eukaryota</taxon>
        <taxon>Metazoa</taxon>
        <taxon>Chordata</taxon>
        <taxon>Craniata</taxon>
        <taxon>Vertebrata</taxon>
        <taxon>Euteleostomi</taxon>
        <taxon>Actinopterygii</taxon>
        <taxon>Neopterygii</taxon>
        <taxon>Teleostei</taxon>
        <taxon>Ostariophysi</taxon>
        <taxon>Cypriniformes</taxon>
        <taxon>Cyprinidae</taxon>
        <taxon>Cyprininae</taxon>
        <taxon>Cyprinus</taxon>
    </lineage>
</organism>
<evidence type="ECO:0000256" key="5">
    <source>
        <dbReference type="PROSITE-ProRule" id="PRU00339"/>
    </source>
</evidence>
<keyword evidence="3" id="KW-0677">Repeat</keyword>
<dbReference type="Pfam" id="PF23679">
    <property type="entry name" value="UPA-FIIND"/>
    <property type="match status" value="1"/>
</dbReference>
<dbReference type="InterPro" id="IPR025307">
    <property type="entry name" value="FIIND_dom"/>
</dbReference>
<accession>A0A9Q9Y3B7</accession>
<dbReference type="PROSITE" id="PS50209">
    <property type="entry name" value="CARD"/>
    <property type="match status" value="1"/>
</dbReference>
<dbReference type="GO" id="GO:0005829">
    <property type="term" value="C:cytosol"/>
    <property type="evidence" value="ECO:0007669"/>
    <property type="project" value="UniProtKB-SubCell"/>
</dbReference>
<evidence type="ECO:0000256" key="4">
    <source>
        <dbReference type="ARBA" id="ARBA00022803"/>
    </source>
</evidence>
<dbReference type="AlphaFoldDB" id="A0A9Q9Y3B7"/>
<feature type="domain" description="FIIND" evidence="7">
    <location>
        <begin position="677"/>
        <end position="962"/>
    </location>
</feature>
<dbReference type="Proteomes" id="UP001155660">
    <property type="component" value="Chromosome A5"/>
</dbReference>
<dbReference type="PROSITE" id="PS51830">
    <property type="entry name" value="FIIND"/>
    <property type="match status" value="1"/>
</dbReference>
<dbReference type="PROSITE" id="PS50005">
    <property type="entry name" value="TPR"/>
    <property type="match status" value="1"/>
</dbReference>
<dbReference type="InterPro" id="IPR001315">
    <property type="entry name" value="CARD"/>
</dbReference>
<dbReference type="RefSeq" id="XP_042612796.1">
    <property type="nucleotide sequence ID" value="XM_042756862.1"/>
</dbReference>
<dbReference type="FunFam" id="1.25.40.10:FF:000032">
    <property type="entry name" value="Interferon-induced protein with tetratricopeptide repeats 5"/>
    <property type="match status" value="1"/>
</dbReference>
<dbReference type="PANTHER" id="PTHR10271">
    <property type="entry name" value="INTERFERON-INDUCED PROTEIN WITH TETRATRICOPEPTIDE REPEATS"/>
    <property type="match status" value="1"/>
</dbReference>
<dbReference type="KEGG" id="ccar:109090718"/>
<dbReference type="GO" id="GO:0051607">
    <property type="term" value="P:defense response to virus"/>
    <property type="evidence" value="ECO:0007669"/>
    <property type="project" value="TreeGrafter"/>
</dbReference>
<evidence type="ECO:0000256" key="3">
    <source>
        <dbReference type="ARBA" id="ARBA00022737"/>
    </source>
</evidence>
<dbReference type="GO" id="GO:0042981">
    <property type="term" value="P:regulation of apoptotic process"/>
    <property type="evidence" value="ECO:0007669"/>
    <property type="project" value="InterPro"/>
</dbReference>
<dbReference type="SMART" id="SM00028">
    <property type="entry name" value="TPR"/>
    <property type="match status" value="6"/>
</dbReference>
<sequence>MFTEDRHKMSLEGTLKTKLLLQECHFTWSLREEEDFVVFDLLNRLEEQIQLESDEARVTRAYSSLGFVQYLYGNQQEALANLQKSVQLAKEHYKDSDEVLIVTYGDLAWLHYHMNEFSICEDYLRELEWIRRKFSKGFTYTVEVLREKGWTFLKFSYKYYNAAKECFRQALEMNPDDSDLNAGYAIAMYRTTKDTSDSSNSQTIKQLERAIELNPDDAVLLVLLALRMQHNKDDRKISEMALKKVIVALVMSPENPHVIRYAAKFCRQLGNMDAAITLLEEALQATPNSAFIHHQLALCYKSTKIFLEKKYRTQGKAGFEFEESNEKQQYLDQCIEHLEKAVSLKPSFVIAVADLALHYGQRGSFEEAEIFFEKAFKMANNEKQYLPNVHCLYGKYQLYTRRSEELAIHHFMQGLRLQPKSEQGKVCEEKLKTVIEHRLNRLKNPDAIVCGIQGFIHEVKGEKLKAEEFYERALTNGLNFGESPLFTEMRIWLMSFSETDKSVVNLIFDEGNYDEAVSGRLKTFKGAMNKKTVHLVDIDICNAKRILRWEKTTLGPHVILLAFSLHNDRFTDQTKEIVKNLEFLGEKFWTHVIVVFIEGDCSINAYSGAQRSVLEWLLEKCGHKSYICGYAPEITERRELSERIQMMIRRNNSMHLVLPDISEGDSQSPLDMLRKLDVKDYLFTPKVTVQEGQRKYRLQCDHAGWFHCKFTQIGFNMEGEGEVLYSTVLQDSDCPVPANYYQAGPVYDIKCVQGELSQLRLPHCEISIEDAHHFMSVIHYSNEMVDILKSQNITSTHITVSIPGTSKFFISKMVNWFTDHWSKTLGQVMLFYLQRTHRLHVFLKPRNVDPREVEKCNKDYKLIQTACECMLKFESVYSMSCDPIEEHGPSVRPRIQPMDTKFYCTKQWKHYYPTFDIKLPDGVMNVDLHLKKKNPKKGKVKVVWSCDITLTDCTAENSRPSLSTKEQCASFLKNNKAKLIQRVRNVDVILDHLGDVIANEQIDEIREMATSQRKMRRIFDIIESQGFLSEQKFLEVLYKEEPALMEDITADSN</sequence>
<dbReference type="Pfam" id="PF00619">
    <property type="entry name" value="CARD"/>
    <property type="match status" value="1"/>
</dbReference>
<dbReference type="InterPro" id="IPR019734">
    <property type="entry name" value="TPR_rpt"/>
</dbReference>
<evidence type="ECO:0000256" key="2">
    <source>
        <dbReference type="ARBA" id="ARBA00022490"/>
    </source>
</evidence>
<dbReference type="Pfam" id="PF13553">
    <property type="entry name" value="FIIND"/>
    <property type="match status" value="1"/>
</dbReference>
<dbReference type="GeneID" id="109090718"/>
<evidence type="ECO:0000259" key="6">
    <source>
        <dbReference type="PROSITE" id="PS50209"/>
    </source>
</evidence>
<dbReference type="Pfam" id="PF13428">
    <property type="entry name" value="TPR_14"/>
    <property type="match status" value="1"/>
</dbReference>